<dbReference type="PANTHER" id="PTHR47926">
    <property type="entry name" value="PENTATRICOPEPTIDE REPEAT-CONTAINING PROTEIN"/>
    <property type="match status" value="1"/>
</dbReference>
<feature type="repeat" description="PPR" evidence="2">
    <location>
        <begin position="150"/>
        <end position="184"/>
    </location>
</feature>
<evidence type="ECO:0000256" key="1">
    <source>
        <dbReference type="ARBA" id="ARBA00022737"/>
    </source>
</evidence>
<keyword evidence="1" id="KW-0677">Repeat</keyword>
<feature type="repeat" description="PPR" evidence="2">
    <location>
        <begin position="45"/>
        <end position="79"/>
    </location>
</feature>
<reference evidence="3" key="2">
    <citation type="submission" date="2023-06" db="EMBL/GenBank/DDBJ databases">
        <authorList>
            <person name="Swenson N.G."/>
            <person name="Wegrzyn J.L."/>
            <person name="Mcevoy S.L."/>
        </authorList>
    </citation>
    <scope>NUCLEOTIDE SEQUENCE</scope>
    <source>
        <strain evidence="3">NS2018</strain>
        <tissue evidence="3">Leaf</tissue>
    </source>
</reference>
<comment type="caution">
    <text evidence="3">The sequence shown here is derived from an EMBL/GenBank/DDBJ whole genome shotgun (WGS) entry which is preliminary data.</text>
</comment>
<dbReference type="AlphaFoldDB" id="A0AA39RQ54"/>
<dbReference type="Gene3D" id="1.25.40.10">
    <property type="entry name" value="Tetratricopeptide repeat domain"/>
    <property type="match status" value="2"/>
</dbReference>
<proteinExistence type="predicted"/>
<dbReference type="Proteomes" id="UP001168877">
    <property type="component" value="Unassembled WGS sequence"/>
</dbReference>
<evidence type="ECO:0000313" key="3">
    <source>
        <dbReference type="EMBL" id="KAK0577656.1"/>
    </source>
</evidence>
<dbReference type="NCBIfam" id="TIGR00756">
    <property type="entry name" value="PPR"/>
    <property type="match status" value="2"/>
</dbReference>
<sequence length="260" mass="29355">MLKSFAGCCNLLSSSYLTTQLISVSSLFKSVDYSLYVFNHFPLKNLPTFNALIRGLAKNSRFQNTLSHFILMLRSSVRPDRLTYPFVLKSVANFCLSRLGKAVHCSVVKYEVDFNTFVRVSLVDMYVKVEELRLALKMLDENPKRNKCESIFLWNVLINGCCKVGDLGKVVEHFEGMPERNLGWNSLIKGFMGNGIGREWGFTIINIFAVSSSGFSPSSVYSPTQKLVRSLIGFSFEGLKFYGTIGLLRKLNVLKENPCH</sequence>
<dbReference type="GO" id="GO:0009451">
    <property type="term" value="P:RNA modification"/>
    <property type="evidence" value="ECO:0007669"/>
    <property type="project" value="InterPro"/>
</dbReference>
<accession>A0AA39RQ54</accession>
<dbReference type="PROSITE" id="PS51375">
    <property type="entry name" value="PPR"/>
    <property type="match status" value="2"/>
</dbReference>
<dbReference type="InterPro" id="IPR046960">
    <property type="entry name" value="PPR_At4g14850-like_plant"/>
</dbReference>
<reference evidence="3" key="1">
    <citation type="journal article" date="2022" name="Plant J.">
        <title>Strategies of tolerance reflected in two North American maple genomes.</title>
        <authorList>
            <person name="McEvoy S.L."/>
            <person name="Sezen U.U."/>
            <person name="Trouern-Trend A."/>
            <person name="McMahon S.M."/>
            <person name="Schaberg P.G."/>
            <person name="Yang J."/>
            <person name="Wegrzyn J.L."/>
            <person name="Swenson N.G."/>
        </authorList>
    </citation>
    <scope>NUCLEOTIDE SEQUENCE</scope>
    <source>
        <strain evidence="3">NS2018</strain>
    </source>
</reference>
<dbReference type="EMBL" id="JAUESC010000386">
    <property type="protein sequence ID" value="KAK0577656.1"/>
    <property type="molecule type" value="Genomic_DNA"/>
</dbReference>
<name>A0AA39RQ54_ACESA</name>
<evidence type="ECO:0000313" key="4">
    <source>
        <dbReference type="Proteomes" id="UP001168877"/>
    </source>
</evidence>
<dbReference type="InterPro" id="IPR002885">
    <property type="entry name" value="PPR_rpt"/>
</dbReference>
<dbReference type="PANTHER" id="PTHR47926:SF492">
    <property type="entry name" value="DYW DOMAIN-CONTAINING PROTEIN"/>
    <property type="match status" value="1"/>
</dbReference>
<evidence type="ECO:0000256" key="2">
    <source>
        <dbReference type="PROSITE-ProRule" id="PRU00708"/>
    </source>
</evidence>
<evidence type="ECO:0008006" key="5">
    <source>
        <dbReference type="Google" id="ProtNLM"/>
    </source>
</evidence>
<dbReference type="InterPro" id="IPR011990">
    <property type="entry name" value="TPR-like_helical_dom_sf"/>
</dbReference>
<keyword evidence="4" id="KW-1185">Reference proteome</keyword>
<gene>
    <name evidence="3" type="ORF">LWI29_036595</name>
</gene>
<dbReference type="Pfam" id="PF01535">
    <property type="entry name" value="PPR"/>
    <property type="match status" value="2"/>
</dbReference>
<protein>
    <recommendedName>
        <fullName evidence="5">Pentatricopeptide repeat-containing protein</fullName>
    </recommendedName>
</protein>
<dbReference type="GO" id="GO:0003723">
    <property type="term" value="F:RNA binding"/>
    <property type="evidence" value="ECO:0007669"/>
    <property type="project" value="InterPro"/>
</dbReference>
<organism evidence="3 4">
    <name type="scientific">Acer saccharum</name>
    <name type="common">Sugar maple</name>
    <dbReference type="NCBI Taxonomy" id="4024"/>
    <lineage>
        <taxon>Eukaryota</taxon>
        <taxon>Viridiplantae</taxon>
        <taxon>Streptophyta</taxon>
        <taxon>Embryophyta</taxon>
        <taxon>Tracheophyta</taxon>
        <taxon>Spermatophyta</taxon>
        <taxon>Magnoliopsida</taxon>
        <taxon>eudicotyledons</taxon>
        <taxon>Gunneridae</taxon>
        <taxon>Pentapetalae</taxon>
        <taxon>rosids</taxon>
        <taxon>malvids</taxon>
        <taxon>Sapindales</taxon>
        <taxon>Sapindaceae</taxon>
        <taxon>Hippocastanoideae</taxon>
        <taxon>Acereae</taxon>
        <taxon>Acer</taxon>
    </lineage>
</organism>